<evidence type="ECO:0000313" key="1">
    <source>
        <dbReference type="EMBL" id="CDF32830.1"/>
    </source>
</evidence>
<proteinExistence type="predicted"/>
<dbReference type="Gramene" id="CDF32830">
    <property type="protein sequence ID" value="CDF32830"/>
    <property type="gene ID" value="CHC_T00001444001"/>
</dbReference>
<dbReference type="Proteomes" id="UP000012073">
    <property type="component" value="Unassembled WGS sequence"/>
</dbReference>
<reference evidence="2" key="1">
    <citation type="journal article" date="2013" name="Proc. Natl. Acad. Sci. U.S.A.">
        <title>Genome structure and metabolic features in the red seaweed Chondrus crispus shed light on evolution of the Archaeplastida.</title>
        <authorList>
            <person name="Collen J."/>
            <person name="Porcel B."/>
            <person name="Carre W."/>
            <person name="Ball S.G."/>
            <person name="Chaparro C."/>
            <person name="Tonon T."/>
            <person name="Barbeyron T."/>
            <person name="Michel G."/>
            <person name="Noel B."/>
            <person name="Valentin K."/>
            <person name="Elias M."/>
            <person name="Artiguenave F."/>
            <person name="Arun A."/>
            <person name="Aury J.M."/>
            <person name="Barbosa-Neto J.F."/>
            <person name="Bothwell J.H."/>
            <person name="Bouget F.Y."/>
            <person name="Brillet L."/>
            <person name="Cabello-Hurtado F."/>
            <person name="Capella-Gutierrez S."/>
            <person name="Charrier B."/>
            <person name="Cladiere L."/>
            <person name="Cock J.M."/>
            <person name="Coelho S.M."/>
            <person name="Colleoni C."/>
            <person name="Czjzek M."/>
            <person name="Da Silva C."/>
            <person name="Delage L."/>
            <person name="Denoeud F."/>
            <person name="Deschamps P."/>
            <person name="Dittami S.M."/>
            <person name="Gabaldon T."/>
            <person name="Gachon C.M."/>
            <person name="Groisillier A."/>
            <person name="Herve C."/>
            <person name="Jabbari K."/>
            <person name="Katinka M."/>
            <person name="Kloareg B."/>
            <person name="Kowalczyk N."/>
            <person name="Labadie K."/>
            <person name="Leblanc C."/>
            <person name="Lopez P.J."/>
            <person name="McLachlan D.H."/>
            <person name="Meslet-Cladiere L."/>
            <person name="Moustafa A."/>
            <person name="Nehr Z."/>
            <person name="Nyvall Collen P."/>
            <person name="Panaud O."/>
            <person name="Partensky F."/>
            <person name="Poulain J."/>
            <person name="Rensing S.A."/>
            <person name="Rousvoal S."/>
            <person name="Samson G."/>
            <person name="Symeonidi A."/>
            <person name="Weissenbach J."/>
            <person name="Zambounis A."/>
            <person name="Wincker P."/>
            <person name="Boyen C."/>
        </authorList>
    </citation>
    <scope>NUCLEOTIDE SEQUENCE [LARGE SCALE GENOMIC DNA]</scope>
    <source>
        <strain evidence="2">cv. Stackhouse</strain>
    </source>
</reference>
<keyword evidence="2" id="KW-1185">Reference proteome</keyword>
<protein>
    <submittedName>
        <fullName evidence="1">Uncharacterized protein</fullName>
    </submittedName>
</protein>
<dbReference type="KEGG" id="ccp:CHC_T00001444001"/>
<dbReference type="GeneID" id="17320347"/>
<dbReference type="RefSeq" id="XP_005712631.1">
    <property type="nucleotide sequence ID" value="XM_005712574.1"/>
</dbReference>
<organism evidence="1 2">
    <name type="scientific">Chondrus crispus</name>
    <name type="common">Carrageen Irish moss</name>
    <name type="synonym">Polymorpha crispa</name>
    <dbReference type="NCBI Taxonomy" id="2769"/>
    <lineage>
        <taxon>Eukaryota</taxon>
        <taxon>Rhodophyta</taxon>
        <taxon>Florideophyceae</taxon>
        <taxon>Rhodymeniophycidae</taxon>
        <taxon>Gigartinales</taxon>
        <taxon>Gigartinaceae</taxon>
        <taxon>Chondrus</taxon>
    </lineage>
</organism>
<dbReference type="EMBL" id="HG001592">
    <property type="protein sequence ID" value="CDF32830.1"/>
    <property type="molecule type" value="Genomic_DNA"/>
</dbReference>
<sequence>MQPHQRNRKGLSCFISVPPAGLPNRRARGIEASRTISRPAQAVRRLAQKMLADLPEFGHTIRRTLHLSEAVVGTSVLHLEEQFSGELLRAEPTPGLRAAVARMRAVPDALLKRALDLLNDTVNDYEYLSGLEGDPADTLLPGRVIGDWSTYGVLVGVLTWAEAEMRRQGTGTGCPRAARRLAEEVVRIEALRSAFRPPAMQAYRVSVDRLRSWIRRNDQDAELSALSSLYPFRDRPRQVGEAIALLAAAEEGMVPDAERQLRDVFSELRLNRSGRRLTTSVIVERRLWDCLLPLVARVGTSVFRGTLTGDRWLEVTGSSGVAAGMSTLYTLAAPSVVLAGQGVQAIEVDRPTLRAGGPEFCSSLALWVSSDFPTTRTLYKRLVSIGATGAPANGRTAGHAWLVAVREMERLDAGFTDSVICGSLTQKSVVAICAGSRSFNEFRSGLLTRVVAMMPDSGVVATTSQASLVLKRVGGVVELEVQQMNTSNPAPTPGEHFLDGLAAQFYHHYQSRGVPTLWRLATPLYEASMFSSVPDFVAPGHVWPDIDALLARHLHRLSVAKTTLPPEGVE</sequence>
<evidence type="ECO:0000313" key="2">
    <source>
        <dbReference type="Proteomes" id="UP000012073"/>
    </source>
</evidence>
<gene>
    <name evidence="1" type="ORF">CHC_T00001444001</name>
</gene>
<dbReference type="AlphaFoldDB" id="R7Q5T7"/>
<name>R7Q5T7_CHOCR</name>
<accession>R7Q5T7</accession>